<comment type="function">
    <text evidence="2">Acts as component of the GARP complex that is involved in retrograde transport from early and late endosomes to the trans-Golgi network (TGN).</text>
</comment>
<dbReference type="OrthoDB" id="203678at2759"/>
<dbReference type="Pfam" id="PF08700">
    <property type="entry name" value="VPS51_Exo84_N"/>
    <property type="match status" value="1"/>
</dbReference>
<dbReference type="STRING" id="569365.A0A0D2ASP1"/>
<reference evidence="4 5" key="1">
    <citation type="submission" date="2015-01" db="EMBL/GenBank/DDBJ databases">
        <title>The Genome Sequence of Cladophialophora immunda CBS83496.</title>
        <authorList>
            <consortium name="The Broad Institute Genomics Platform"/>
            <person name="Cuomo C."/>
            <person name="de Hoog S."/>
            <person name="Gorbushina A."/>
            <person name="Stielow B."/>
            <person name="Teixiera M."/>
            <person name="Abouelleil A."/>
            <person name="Chapman S.B."/>
            <person name="Priest M."/>
            <person name="Young S.K."/>
            <person name="Wortman J."/>
            <person name="Nusbaum C."/>
            <person name="Birren B."/>
        </authorList>
    </citation>
    <scope>NUCLEOTIDE SEQUENCE [LARGE SCALE GENOMIC DNA]</scope>
    <source>
        <strain evidence="4 5">CBS 83496</strain>
    </source>
</reference>
<dbReference type="GeneID" id="27347049"/>
<dbReference type="GO" id="GO:0032456">
    <property type="term" value="P:endocytic recycling"/>
    <property type="evidence" value="ECO:0007669"/>
    <property type="project" value="TreeGrafter"/>
</dbReference>
<dbReference type="Proteomes" id="UP000054466">
    <property type="component" value="Unassembled WGS sequence"/>
</dbReference>
<comment type="subcellular location">
    <subcellularLocation>
        <location evidence="2">Golgi apparatus</location>
        <location evidence="2">trans-Golgi network</location>
    </subcellularLocation>
</comment>
<dbReference type="GO" id="GO:0005829">
    <property type="term" value="C:cytosol"/>
    <property type="evidence" value="ECO:0007669"/>
    <property type="project" value="GOC"/>
</dbReference>
<dbReference type="GO" id="GO:0015031">
    <property type="term" value="P:protein transport"/>
    <property type="evidence" value="ECO:0007669"/>
    <property type="project" value="UniProtKB-UniRule"/>
</dbReference>
<evidence type="ECO:0000256" key="2">
    <source>
        <dbReference type="RuleBase" id="RU368010"/>
    </source>
</evidence>
<evidence type="ECO:0000313" key="4">
    <source>
        <dbReference type="EMBL" id="KIW28172.1"/>
    </source>
</evidence>
<feature type="compositionally biased region" description="Low complexity" evidence="3">
    <location>
        <begin position="16"/>
        <end position="38"/>
    </location>
</feature>
<feature type="compositionally biased region" description="Polar residues" evidence="3">
    <location>
        <begin position="44"/>
        <end position="67"/>
    </location>
</feature>
<dbReference type="GO" id="GO:0007030">
    <property type="term" value="P:Golgi organization"/>
    <property type="evidence" value="ECO:0007669"/>
    <property type="project" value="UniProtKB-UniRule"/>
</dbReference>
<comment type="similarity">
    <text evidence="1 2">Belongs to the VPS51 family.</text>
</comment>
<feature type="region of interest" description="Disordered" evidence="3">
    <location>
        <begin position="104"/>
        <end position="124"/>
    </location>
</feature>
<dbReference type="GO" id="GO:1990745">
    <property type="term" value="C:EARP complex"/>
    <property type="evidence" value="ECO:0007669"/>
    <property type="project" value="TreeGrafter"/>
</dbReference>
<proteinExistence type="inferred from homology"/>
<accession>A0A0D2ASP1</accession>
<evidence type="ECO:0000313" key="5">
    <source>
        <dbReference type="Proteomes" id="UP000054466"/>
    </source>
</evidence>
<dbReference type="GO" id="GO:0000938">
    <property type="term" value="C:GARP complex"/>
    <property type="evidence" value="ECO:0007669"/>
    <property type="project" value="UniProtKB-UniRule"/>
</dbReference>
<dbReference type="GO" id="GO:0042147">
    <property type="term" value="P:retrograde transport, endosome to Golgi"/>
    <property type="evidence" value="ECO:0007669"/>
    <property type="project" value="UniProtKB-UniRule"/>
</dbReference>
<feature type="region of interest" description="Disordered" evidence="3">
    <location>
        <begin position="1"/>
        <end position="69"/>
    </location>
</feature>
<keyword evidence="2" id="KW-0333">Golgi apparatus</keyword>
<keyword evidence="2" id="KW-0445">Lipid transport</keyword>
<dbReference type="AlphaFoldDB" id="A0A0D2ASP1"/>
<evidence type="ECO:0000256" key="1">
    <source>
        <dbReference type="ARBA" id="ARBA00006080"/>
    </source>
</evidence>
<sequence>MATIAPARSDSPANPVPRITSPSIPSPGGTPSSSVRPSFDLPRNNASSSSPSLQQNATLATPASTTQRRNRAALRDYYNLKSKGASAAIHEPRDISRTASITSTASDSTIATTSTAIPESTTSSLTAHLDDPSFDAETFVSELLKTASLRDILKTESALVSEIRTLDGERKALVYDNYSKLIKAVGTIAEMQKGMHKEKEQDIRGRVLARQKGEQSPGLDGVALLGEKLDGLLKVVKEFSPGTADGKRATQSTEARRKRTQKEIVRWALDAPVRLQQIIDRGQREEAEREYLSVTEVLDKWNDVGGVEELRAKCAKVMENTKEETSASEQGDSG</sequence>
<dbReference type="GO" id="GO:0048193">
    <property type="term" value="P:Golgi vesicle transport"/>
    <property type="evidence" value="ECO:0007669"/>
    <property type="project" value="TreeGrafter"/>
</dbReference>
<dbReference type="HOGENOM" id="CLU_043566_0_0_1"/>
<gene>
    <name evidence="4" type="ORF">PV07_07855</name>
</gene>
<dbReference type="GO" id="GO:0006869">
    <property type="term" value="P:lipid transport"/>
    <property type="evidence" value="ECO:0007669"/>
    <property type="project" value="UniProtKB-UniRule"/>
</dbReference>
<comment type="subunit">
    <text evidence="2">Component of the Golgi-associated retrograde protein (GARP) complex.</text>
</comment>
<evidence type="ECO:0000256" key="3">
    <source>
        <dbReference type="SAM" id="MobiDB-lite"/>
    </source>
</evidence>
<dbReference type="GO" id="GO:0016020">
    <property type="term" value="C:membrane"/>
    <property type="evidence" value="ECO:0007669"/>
    <property type="project" value="TreeGrafter"/>
</dbReference>
<dbReference type="EMBL" id="KN847043">
    <property type="protein sequence ID" value="KIW28172.1"/>
    <property type="molecule type" value="Genomic_DNA"/>
</dbReference>
<dbReference type="PANTHER" id="PTHR15954">
    <property type="entry name" value="VACUOLAR PROTEIN SORTING-ASSOCIATED PROTEIN 51 HOMOLOG"/>
    <property type="match status" value="1"/>
</dbReference>
<dbReference type="PANTHER" id="PTHR15954:SF4">
    <property type="entry name" value="VACUOLAR PROTEIN SORTING-ASSOCIATED PROTEIN 51 HOMOLOG"/>
    <property type="match status" value="1"/>
</dbReference>
<keyword evidence="2" id="KW-0653">Protein transport</keyword>
<protein>
    <recommendedName>
        <fullName evidence="2">Vacuolar protein sorting-associated protein 51 homolog</fullName>
    </recommendedName>
</protein>
<dbReference type="VEuPathDB" id="FungiDB:PV07_07855"/>
<keyword evidence="2" id="KW-0813">Transport</keyword>
<name>A0A0D2ASP1_9EURO</name>
<organism evidence="4 5">
    <name type="scientific">Cladophialophora immunda</name>
    <dbReference type="NCBI Taxonomy" id="569365"/>
    <lineage>
        <taxon>Eukaryota</taxon>
        <taxon>Fungi</taxon>
        <taxon>Dikarya</taxon>
        <taxon>Ascomycota</taxon>
        <taxon>Pezizomycotina</taxon>
        <taxon>Eurotiomycetes</taxon>
        <taxon>Chaetothyriomycetidae</taxon>
        <taxon>Chaetothyriales</taxon>
        <taxon>Herpotrichiellaceae</taxon>
        <taxon>Cladophialophora</taxon>
    </lineage>
</organism>
<dbReference type="RefSeq" id="XP_016248388.1">
    <property type="nucleotide sequence ID" value="XM_016394969.1"/>
</dbReference>
<dbReference type="InterPro" id="IPR014812">
    <property type="entry name" value="Vps51"/>
</dbReference>
<keyword evidence="5" id="KW-1185">Reference proteome</keyword>